<dbReference type="SMART" id="SM00131">
    <property type="entry name" value="KU"/>
    <property type="match status" value="2"/>
</dbReference>
<evidence type="ECO:0000259" key="2">
    <source>
        <dbReference type="PROSITE" id="PS50279"/>
    </source>
</evidence>
<dbReference type="GO" id="GO:0004867">
    <property type="term" value="F:serine-type endopeptidase inhibitor activity"/>
    <property type="evidence" value="ECO:0007669"/>
    <property type="project" value="InterPro"/>
</dbReference>
<sequence length="165" mass="18658">MSLLAFLLTGCALVASVTGGSRAGQINQRCTKPEFPQRANCNTVRLKYFYNKTSRNCAHFRWASCQETGVFNTLYHCVSVCKTGQGAPFCASPPMSRCPEEEISKGRERYYYDIMTRTCKTYFFCGERPSMFSNNYFISAGYCQKQCGGFNETTAKGKTEQYETE</sequence>
<accession>A0A6M2E411</accession>
<dbReference type="InterPro" id="IPR036880">
    <property type="entry name" value="Kunitz_BPTI_sf"/>
</dbReference>
<evidence type="ECO:0000256" key="1">
    <source>
        <dbReference type="SAM" id="SignalP"/>
    </source>
</evidence>
<feature type="domain" description="BPTI/Kunitz inhibitor" evidence="2">
    <location>
        <begin position="30"/>
        <end position="81"/>
    </location>
</feature>
<dbReference type="Gene3D" id="4.10.410.10">
    <property type="entry name" value="Pancreatic trypsin inhibitor Kunitz domain"/>
    <property type="match status" value="1"/>
</dbReference>
<feature type="chain" id="PRO_5026886658" evidence="1">
    <location>
        <begin position="24"/>
        <end position="165"/>
    </location>
</feature>
<organism evidence="3">
    <name type="scientific">Amblyomma tuberculatum</name>
    <dbReference type="NCBI Taxonomy" id="48802"/>
    <lineage>
        <taxon>Eukaryota</taxon>
        <taxon>Metazoa</taxon>
        <taxon>Ecdysozoa</taxon>
        <taxon>Arthropoda</taxon>
        <taxon>Chelicerata</taxon>
        <taxon>Arachnida</taxon>
        <taxon>Acari</taxon>
        <taxon>Parasitiformes</taxon>
        <taxon>Ixodida</taxon>
        <taxon>Ixodoidea</taxon>
        <taxon>Ixodidae</taxon>
        <taxon>Amblyomminae</taxon>
        <taxon>Amblyomma</taxon>
    </lineage>
</organism>
<protein>
    <submittedName>
        <fullName evidence="3">Putative serine proteinase inhibitor ku family</fullName>
    </submittedName>
</protein>
<proteinExistence type="predicted"/>
<dbReference type="InterPro" id="IPR002223">
    <property type="entry name" value="Kunitz_BPTI"/>
</dbReference>
<feature type="signal peptide" evidence="1">
    <location>
        <begin position="1"/>
        <end position="23"/>
    </location>
</feature>
<reference evidence="3" key="1">
    <citation type="submission" date="2019-12" db="EMBL/GenBank/DDBJ databases">
        <title>The sialotranscriptome of the gopher-tortoise tick, Amblyomma tuberculatum.</title>
        <authorList>
            <person name="Karim S."/>
            <person name="Andersen J."/>
            <person name="Kumar D."/>
            <person name="Adamson S."/>
            <person name="Ennen J."/>
            <person name="Qualis C.P."/>
            <person name="Ribeiro J.M.C."/>
        </authorList>
    </citation>
    <scope>NUCLEOTIDE SEQUENCE</scope>
    <source>
        <strain evidence="3">Removed</strain>
        <tissue evidence="3">Salivary glands</tissue>
    </source>
</reference>
<dbReference type="AlphaFoldDB" id="A0A6M2E411"/>
<evidence type="ECO:0000313" key="3">
    <source>
        <dbReference type="EMBL" id="NOV53235.1"/>
    </source>
</evidence>
<dbReference type="SUPFAM" id="SSF57362">
    <property type="entry name" value="BPTI-like"/>
    <property type="match status" value="2"/>
</dbReference>
<dbReference type="PROSITE" id="PS50279">
    <property type="entry name" value="BPTI_KUNITZ_2"/>
    <property type="match status" value="2"/>
</dbReference>
<feature type="domain" description="BPTI/Kunitz inhibitor" evidence="2">
    <location>
        <begin position="90"/>
        <end position="147"/>
    </location>
</feature>
<keyword evidence="1" id="KW-0732">Signal</keyword>
<dbReference type="EMBL" id="GIDH01001292">
    <property type="protein sequence ID" value="NOV53235.1"/>
    <property type="molecule type" value="Transcribed_RNA"/>
</dbReference>
<dbReference type="Pfam" id="PF00014">
    <property type="entry name" value="Kunitz_BPTI"/>
    <property type="match status" value="1"/>
</dbReference>
<name>A0A6M2E411_9ACAR</name>